<dbReference type="AlphaFoldDB" id="A0A2A9NR28"/>
<reference evidence="2 3" key="1">
    <citation type="submission" date="2014-02" db="EMBL/GenBank/DDBJ databases">
        <title>Transposable element dynamics among asymbiotic and ectomycorrhizal Amanita fungi.</title>
        <authorList>
            <consortium name="DOE Joint Genome Institute"/>
            <person name="Hess J."/>
            <person name="Skrede I."/>
            <person name="Wolfe B."/>
            <person name="LaButti K."/>
            <person name="Ohm R.A."/>
            <person name="Grigoriev I.V."/>
            <person name="Pringle A."/>
        </authorList>
    </citation>
    <scope>NUCLEOTIDE SEQUENCE [LARGE SCALE GENOMIC DNA]</scope>
    <source>
        <strain evidence="2 3">SKay4041</strain>
    </source>
</reference>
<feature type="compositionally biased region" description="Low complexity" evidence="1">
    <location>
        <begin position="493"/>
        <end position="504"/>
    </location>
</feature>
<gene>
    <name evidence="2" type="ORF">AMATHDRAFT_85966</name>
</gene>
<feature type="region of interest" description="Disordered" evidence="1">
    <location>
        <begin position="434"/>
        <end position="640"/>
    </location>
</feature>
<feature type="compositionally biased region" description="Acidic residues" evidence="1">
    <location>
        <begin position="358"/>
        <end position="372"/>
    </location>
</feature>
<feature type="compositionally biased region" description="Basic residues" evidence="1">
    <location>
        <begin position="627"/>
        <end position="640"/>
    </location>
</feature>
<feature type="region of interest" description="Disordered" evidence="1">
    <location>
        <begin position="310"/>
        <end position="387"/>
    </location>
</feature>
<dbReference type="Pfam" id="PF03134">
    <property type="entry name" value="TB2_DP1_HVA22"/>
    <property type="match status" value="1"/>
</dbReference>
<sequence length="640" mass="70120">MPLIVPILRLSMLFLNIYDSYKTLKPPAPSSRYPGRPSGRAVIRRKRCMKGCLAVWMVWCCFILYERLVETVVSLFIPFYEELKSFSILYLIVMRARGAEPIYMYLIRPFLKPYAPTLDAILDLLFLIGDLLIAVCAVPLEICMNLWRKKFGYGYFFKQDTSSEDQTKAETPLEPPDKEVPMARIVSVSSSGGSQIPKRPNEVLRAGSRTSSTRSNLNEQPAAQASSVDASRQHEIWYPPLSAYLDDNEPVSEVHTRVSSTATCYSMNSEATLLAVDEEINEWRKYPQLPAAYPPTPLVTLSRLSQPGVANGGLKNIDEGPKEGFKWSLSPPRESEDPDSDGDLGDRPLNFGVPISMEVDDGGDDDEEEVEDTLANSSMDEEEEEDSFNVTLQTPIHAHVFPKIHVPPQLSSRTISLATSASIRSGSTALSTVHIGSSLRTRSSRDSLRTDSESMSSGEESPVIGRKRPLPISRSGSAHGASQKTKAGKSGAEMKIARAAMAAESPEEQKRTSSIAHTSDGAAVTGTVHPNSGGNRIPDLKKRKTMSPTRKVVRTSRPVKPRLVARHVSPPPPAGSQRATVSEKTRAPTHGRVRAGSVARTNKGAGPMISDKVASRDPVPAINKSTAPRRHVVPVTRKKD</sequence>
<feature type="compositionally biased region" description="Polar residues" evidence="1">
    <location>
        <begin position="208"/>
        <end position="230"/>
    </location>
</feature>
<protein>
    <recommendedName>
        <fullName evidence="4">Protein YOP1</fullName>
    </recommendedName>
</protein>
<feature type="region of interest" description="Disordered" evidence="1">
    <location>
        <begin position="188"/>
        <end position="231"/>
    </location>
</feature>
<dbReference type="EMBL" id="KZ302010">
    <property type="protein sequence ID" value="PFH50142.1"/>
    <property type="molecule type" value="Genomic_DNA"/>
</dbReference>
<dbReference type="OrthoDB" id="434647at2759"/>
<dbReference type="Proteomes" id="UP000242287">
    <property type="component" value="Unassembled WGS sequence"/>
</dbReference>
<accession>A0A2A9NR28</accession>
<feature type="compositionally biased region" description="Basic and acidic residues" evidence="1">
    <location>
        <begin position="316"/>
        <end position="325"/>
    </location>
</feature>
<dbReference type="InterPro" id="IPR004345">
    <property type="entry name" value="TB2_DP1_HVA22"/>
</dbReference>
<evidence type="ECO:0000256" key="1">
    <source>
        <dbReference type="SAM" id="MobiDB-lite"/>
    </source>
</evidence>
<organism evidence="2 3">
    <name type="scientific">Amanita thiersii Skay4041</name>
    <dbReference type="NCBI Taxonomy" id="703135"/>
    <lineage>
        <taxon>Eukaryota</taxon>
        <taxon>Fungi</taxon>
        <taxon>Dikarya</taxon>
        <taxon>Basidiomycota</taxon>
        <taxon>Agaricomycotina</taxon>
        <taxon>Agaricomycetes</taxon>
        <taxon>Agaricomycetidae</taxon>
        <taxon>Agaricales</taxon>
        <taxon>Pluteineae</taxon>
        <taxon>Amanitaceae</taxon>
        <taxon>Amanita</taxon>
    </lineage>
</organism>
<evidence type="ECO:0000313" key="3">
    <source>
        <dbReference type="Proteomes" id="UP000242287"/>
    </source>
</evidence>
<feature type="compositionally biased region" description="Basic residues" evidence="1">
    <location>
        <begin position="541"/>
        <end position="565"/>
    </location>
</feature>
<evidence type="ECO:0000313" key="2">
    <source>
        <dbReference type="EMBL" id="PFH50142.1"/>
    </source>
</evidence>
<feature type="compositionally biased region" description="Polar residues" evidence="1">
    <location>
        <begin position="474"/>
        <end position="485"/>
    </location>
</feature>
<proteinExistence type="predicted"/>
<name>A0A2A9NR28_9AGAR</name>
<evidence type="ECO:0008006" key="4">
    <source>
        <dbReference type="Google" id="ProtNLM"/>
    </source>
</evidence>
<feature type="compositionally biased region" description="Basic and acidic residues" evidence="1">
    <location>
        <begin position="443"/>
        <end position="452"/>
    </location>
</feature>
<keyword evidence="3" id="KW-1185">Reference proteome</keyword>